<dbReference type="Gene3D" id="3.10.620.30">
    <property type="match status" value="1"/>
</dbReference>
<evidence type="ECO:0000256" key="2">
    <source>
        <dbReference type="SAM" id="Phobius"/>
    </source>
</evidence>
<evidence type="ECO:0000259" key="3">
    <source>
        <dbReference type="Pfam" id="PF01841"/>
    </source>
</evidence>
<dbReference type="InterPro" id="IPR038765">
    <property type="entry name" value="Papain-like_cys_pep_sf"/>
</dbReference>
<evidence type="ECO:0000313" key="4">
    <source>
        <dbReference type="EMBL" id="PAX16911.1"/>
    </source>
</evidence>
<name>A0A2A2T625_9BURK</name>
<dbReference type="InterPro" id="IPR002931">
    <property type="entry name" value="Transglutaminase-like"/>
</dbReference>
<dbReference type="PANTHER" id="PTHR33490:SF3">
    <property type="entry name" value="CONSERVED INTEGRAL MEMBRANE PROTEIN"/>
    <property type="match status" value="1"/>
</dbReference>
<comment type="caution">
    <text evidence="4">The sequence shown here is derived from an EMBL/GenBank/DDBJ whole genome shotgun (WGS) entry which is preliminary data.</text>
</comment>
<feature type="region of interest" description="Disordered" evidence="1">
    <location>
        <begin position="222"/>
        <end position="252"/>
    </location>
</feature>
<sequence length="1097" mass="117291">MPIARPGPASRARPQEHPHGQGVGWFKKSICTLFSLALINTLAMPLTQAMQIERHKQALQELATPSPAEHYAQALAALGLALAGDDAHARPSATQRPSAPTPALAELAPQLARHAQRLQQQWDELRQGWADAGVDAAILARQRQIEADFASQHRQLMALLREAAAQPASASARQALADFVQTQRPRPSQLPLDLNHLPWQVLRPSPQAPAQTAQQLEQNLLPEPETPPASAQASTTQAGKAQTAPPQAPAAPRPISYRLAIDADASAAAASNASAKSAQSTPAKSASAPTAADLAATPEAPHSPQIQALAQSLGGNPFKIHQWVHDHIHFHPSHGSVQGAQDTLDKQRGNAYDTASLLIALLRSSGIPARYVYGTVDIPIAQVQNWVGGAATAHAAQQILGQGGVPNVILTRGGVDVAFRLEHVWVEALIQYHPGRGTRHVPGQSQPDAWVPLDASFKQFDHSSGMDLQAAVPFDANALLSAAQQGARINEAEGWVQHLNTQAVDSQLRTYQNQLKAHIQSHNGGNSTVGDVLGTRKPRIYALPYLAGTLPYAVRARAAPMSEIPARHKAQFQYAIYADQRSAAWGDGPLLQWQAPTAEIAGKKLTIAWVAATPADQQAIEALIPTPAPGQELDPSQLPQGLPSSIHLKPEIRLDGQTVATGSAMRAGAEPVGVGGFTRYGSSNQWDTSRDQLIAGQQTAIGLSIQGISQGQMQRLKERMEATKQKLEQALALPPNQRAAALQGITGEHLTGDMLTATVWGYFASLQSYGAIAGSQAQVIDLPALQYGLFHAQVQPRKPFGLVTTGISFKGLNMDIGHVRSIRWVKDDDPNSPINNKPELTQNGKTAAQNRWIAYNKAKGQYSSAQEHATPEAFWVDKNQCRYMDANGTIQNPTMQPCAEGISAVKAIAIAQQQGQKIYTITQANAATALPKLPIGGEIGAEIRNAIQAGKEVTFHEARIHEHGWSGYGYSIVDPETGAGAYLIEGKGNGGWLDIAKTKILQIINLANDAYTLFGIFNDFFATFSNILDVINSENCGLGIKAQAIITFIGILMASITFIALTIAVSGFVMAAIGGIGGYLMSEAQGMLGNFWREICN</sequence>
<proteinExistence type="predicted"/>
<keyword evidence="2" id="KW-0812">Transmembrane</keyword>
<feature type="domain" description="Transglutaminase-like" evidence="3">
    <location>
        <begin position="318"/>
        <end position="455"/>
    </location>
</feature>
<dbReference type="SUPFAM" id="SSF54001">
    <property type="entry name" value="Cysteine proteinases"/>
    <property type="match status" value="1"/>
</dbReference>
<feature type="region of interest" description="Disordered" evidence="1">
    <location>
        <begin position="1"/>
        <end position="21"/>
    </location>
</feature>
<dbReference type="PANTHER" id="PTHR33490">
    <property type="entry name" value="BLR5614 PROTEIN-RELATED"/>
    <property type="match status" value="1"/>
</dbReference>
<gene>
    <name evidence="4" type="ORF">CLI92_07365</name>
</gene>
<dbReference type="AlphaFoldDB" id="A0A2A2T625"/>
<dbReference type="RefSeq" id="WP_095541911.1">
    <property type="nucleotide sequence ID" value="NZ_NSJC01000004.1"/>
</dbReference>
<feature type="transmembrane region" description="Helical" evidence="2">
    <location>
        <begin position="1045"/>
        <end position="1073"/>
    </location>
</feature>
<keyword evidence="2" id="KW-1133">Transmembrane helix</keyword>
<feature type="region of interest" description="Disordered" evidence="1">
    <location>
        <begin position="275"/>
        <end position="303"/>
    </location>
</feature>
<evidence type="ECO:0000313" key="5">
    <source>
        <dbReference type="Proteomes" id="UP000217780"/>
    </source>
</evidence>
<protein>
    <recommendedName>
        <fullName evidence="3">Transglutaminase-like domain-containing protein</fullName>
    </recommendedName>
</protein>
<feature type="compositionally biased region" description="Low complexity" evidence="1">
    <location>
        <begin position="275"/>
        <end position="300"/>
    </location>
</feature>
<reference evidence="4 5" key="1">
    <citation type="submission" date="2017-08" db="EMBL/GenBank/DDBJ databases">
        <title>WGS of Clinical strains of the CDC Group NO-1 linked to zoonotic infections in humans.</title>
        <authorList>
            <person name="Bernier A.-M."/>
            <person name="Bernard K."/>
        </authorList>
    </citation>
    <scope>NUCLEOTIDE SEQUENCE [LARGE SCALE GENOMIC DNA]</scope>
    <source>
        <strain evidence="4 5">NML91-0035</strain>
    </source>
</reference>
<dbReference type="EMBL" id="NTBI01000005">
    <property type="protein sequence ID" value="PAX16911.1"/>
    <property type="molecule type" value="Genomic_DNA"/>
</dbReference>
<dbReference type="Proteomes" id="UP000217780">
    <property type="component" value="Unassembled WGS sequence"/>
</dbReference>
<organism evidence="4 5">
    <name type="scientific">Vandammella animalimorsus</name>
    <dbReference type="NCBI Taxonomy" id="2029117"/>
    <lineage>
        <taxon>Bacteria</taxon>
        <taxon>Pseudomonadati</taxon>
        <taxon>Pseudomonadota</taxon>
        <taxon>Betaproteobacteria</taxon>
        <taxon>Burkholderiales</taxon>
        <taxon>Comamonadaceae</taxon>
        <taxon>Vandammella</taxon>
    </lineage>
</organism>
<evidence type="ECO:0000256" key="1">
    <source>
        <dbReference type="SAM" id="MobiDB-lite"/>
    </source>
</evidence>
<keyword evidence="2" id="KW-0472">Membrane</keyword>
<dbReference type="Pfam" id="PF01841">
    <property type="entry name" value="Transglut_core"/>
    <property type="match status" value="1"/>
</dbReference>
<feature type="compositionally biased region" description="Low complexity" evidence="1">
    <location>
        <begin position="235"/>
        <end position="245"/>
    </location>
</feature>
<accession>A0A2A2T625</accession>
<dbReference type="GeneID" id="93872737"/>